<dbReference type="GO" id="GO:0016787">
    <property type="term" value="F:hydrolase activity"/>
    <property type="evidence" value="ECO:0007669"/>
    <property type="project" value="InterPro"/>
</dbReference>
<evidence type="ECO:0000313" key="6">
    <source>
        <dbReference type="Proteomes" id="UP001321249"/>
    </source>
</evidence>
<reference evidence="4" key="2">
    <citation type="journal article" date="2023" name="Nat. Commun.">
        <title>Cultivation of marine bacteria of the SAR202 clade.</title>
        <authorList>
            <person name="Lim Y."/>
            <person name="Seo J.H."/>
            <person name="Giovannoni S.J."/>
            <person name="Kang I."/>
            <person name="Cho J.C."/>
        </authorList>
    </citation>
    <scope>NUCLEOTIDE SEQUENCE</scope>
    <source>
        <strain evidence="4">JH1073</strain>
    </source>
</reference>
<evidence type="ECO:0000313" key="4">
    <source>
        <dbReference type="EMBL" id="WFG40648.1"/>
    </source>
</evidence>
<reference evidence="5 6" key="1">
    <citation type="submission" date="2019-11" db="EMBL/GenBank/DDBJ databases">
        <authorList>
            <person name="Cho J.-C."/>
        </authorList>
    </citation>
    <scope>NUCLEOTIDE SEQUENCE [LARGE SCALE GENOMIC DNA]</scope>
    <source>
        <strain evidence="4 5">JH1073</strain>
        <strain evidence="3 6">JH702</strain>
    </source>
</reference>
<name>A0AAJ5ZGB6_9CHLR</name>
<dbReference type="PANTHER" id="PTHR21240">
    <property type="entry name" value="2-AMINO-3-CARBOXYLMUCONATE-6-SEMIALDEHYDE DECARBOXYLASE"/>
    <property type="match status" value="1"/>
</dbReference>
<dbReference type="Proteomes" id="UP001219901">
    <property type="component" value="Chromosome"/>
</dbReference>
<reference evidence="5" key="3">
    <citation type="submission" date="2023-06" db="EMBL/GenBank/DDBJ databases">
        <title>Pangenomics reveal diversification of enzyme families and niche specialization in globally abundant SAR202 bacteria.</title>
        <authorList>
            <person name="Saw J.H.W."/>
        </authorList>
    </citation>
    <scope>NUCLEOTIDE SEQUENCE [LARGE SCALE GENOMIC DNA]</scope>
    <source>
        <strain evidence="5">JH1073</strain>
    </source>
</reference>
<dbReference type="InterPro" id="IPR006680">
    <property type="entry name" value="Amidohydro-rel"/>
</dbReference>
<dbReference type="Proteomes" id="UP001321249">
    <property type="component" value="Unassembled WGS sequence"/>
</dbReference>
<dbReference type="InterPro" id="IPR032465">
    <property type="entry name" value="ACMSD"/>
</dbReference>
<evidence type="ECO:0000313" key="3">
    <source>
        <dbReference type="EMBL" id="MDG0866559.1"/>
    </source>
</evidence>
<dbReference type="GO" id="GO:0016831">
    <property type="term" value="F:carboxy-lyase activity"/>
    <property type="evidence" value="ECO:0007669"/>
    <property type="project" value="InterPro"/>
</dbReference>
<organism evidence="4 5">
    <name type="scientific">Candidatus Lucifugimonas marina</name>
    <dbReference type="NCBI Taxonomy" id="3038979"/>
    <lineage>
        <taxon>Bacteria</taxon>
        <taxon>Bacillati</taxon>
        <taxon>Chloroflexota</taxon>
        <taxon>Dehalococcoidia</taxon>
        <taxon>SAR202 cluster</taxon>
        <taxon>Candidatus Lucifugimonadales</taxon>
        <taxon>Candidatus Lucifugimonadaceae</taxon>
        <taxon>Candidatus Lucifugimonas</taxon>
    </lineage>
</organism>
<accession>A0AAJ5ZGB6</accession>
<keyword evidence="1" id="KW-0456">Lyase</keyword>
<dbReference type="CDD" id="cd01292">
    <property type="entry name" value="metallo-dependent_hydrolases"/>
    <property type="match status" value="1"/>
</dbReference>
<dbReference type="EMBL" id="WMBE01000002">
    <property type="protein sequence ID" value="MDG0866559.1"/>
    <property type="molecule type" value="Genomic_DNA"/>
</dbReference>
<evidence type="ECO:0000313" key="5">
    <source>
        <dbReference type="Proteomes" id="UP001219901"/>
    </source>
</evidence>
<protein>
    <submittedName>
        <fullName evidence="4">Amidohydrolase family protein</fullName>
    </submittedName>
</protein>
<dbReference type="Gene3D" id="3.20.20.140">
    <property type="entry name" value="Metal-dependent hydrolases"/>
    <property type="match status" value="1"/>
</dbReference>
<sequence>MKAIDIHAHIPRMPGIPEYGIEPGLRRMFRMNDEPDDVAKMVETYRAIDTMAVIFSVDAETETGDLPDPNDYVAETVAAHPDVLLGFASVDPRKGQAAVEELERAVTELGLKGLKLHPIHQAFFPDDPEFTPLFAKAEELGIPVLMHSGYAAAGANTPGGGGFELAYSRPIPGFDSLAARHPGLTIIMAHPAWPWIQEQIAITLHKPNVFIDLSGWAPKYIPKELMAEAGGRLRKKVLFGSDYPYISPVTWMEQFDELDIRDEARPLILHDNAAGILGL</sequence>
<evidence type="ECO:0000256" key="1">
    <source>
        <dbReference type="ARBA" id="ARBA00023239"/>
    </source>
</evidence>
<dbReference type="EMBL" id="CP046147">
    <property type="protein sequence ID" value="WFG40648.1"/>
    <property type="molecule type" value="Genomic_DNA"/>
</dbReference>
<proteinExistence type="predicted"/>
<keyword evidence="5" id="KW-1185">Reference proteome</keyword>
<dbReference type="SUPFAM" id="SSF51556">
    <property type="entry name" value="Metallo-dependent hydrolases"/>
    <property type="match status" value="1"/>
</dbReference>
<feature type="domain" description="Amidohydrolase-related" evidence="2">
    <location>
        <begin position="4"/>
        <end position="279"/>
    </location>
</feature>
<dbReference type="InterPro" id="IPR032466">
    <property type="entry name" value="Metal_Hydrolase"/>
</dbReference>
<dbReference type="PANTHER" id="PTHR21240:SF19">
    <property type="entry name" value="CATALYTIC_ HYDROLASE"/>
    <property type="match status" value="1"/>
</dbReference>
<evidence type="ECO:0000259" key="2">
    <source>
        <dbReference type="Pfam" id="PF04909"/>
    </source>
</evidence>
<gene>
    <name evidence="3" type="ORF">GKO46_05655</name>
    <name evidence="4" type="ORF">GKO48_13900</name>
</gene>
<dbReference type="AlphaFoldDB" id="A0AAJ5ZGB6"/>
<dbReference type="Pfam" id="PF04909">
    <property type="entry name" value="Amidohydro_2"/>
    <property type="match status" value="1"/>
</dbReference>
<dbReference type="RefSeq" id="WP_342824080.1">
    <property type="nucleotide sequence ID" value="NZ_CP046146.1"/>
</dbReference>